<dbReference type="Pfam" id="PF17602">
    <property type="entry name" value="DUF5498"/>
    <property type="match status" value="1"/>
</dbReference>
<protein>
    <submittedName>
        <fullName evidence="1">Uncharacterized protein</fullName>
    </submittedName>
</protein>
<name>A0A0B4L997_9CAUD</name>
<dbReference type="EMBL" id="KJ000058">
    <property type="protein sequence ID" value="AHJ86786.1"/>
    <property type="molecule type" value="Genomic_DNA"/>
</dbReference>
<dbReference type="GeneID" id="23680949"/>
<dbReference type="Proteomes" id="UP000032000">
    <property type="component" value="Segment"/>
</dbReference>
<keyword evidence="2" id="KW-1185">Reference proteome</keyword>
<reference evidence="1" key="1">
    <citation type="submission" date="2015-06" db="EMBL/GenBank/DDBJ databases">
        <title>Genomic characterization of STP4-a, a novel T4 virulent phage infecting Salmonella.</title>
        <authorList>
            <person name="Li M."/>
            <person name="Wang J."/>
            <person name="Lin H."/>
            <person name="Han F."/>
        </authorList>
    </citation>
    <scope>NUCLEOTIDE SEQUENCE [LARGE SCALE GENOMIC DNA]</scope>
</reference>
<accession>A0A0B4L997</accession>
<organism evidence="1 2">
    <name type="scientific">Salmonella phage STP4-a</name>
    <dbReference type="NCBI Taxonomy" id="1445860"/>
    <lineage>
        <taxon>Viruses</taxon>
        <taxon>Duplodnaviria</taxon>
        <taxon>Heunggongvirae</taxon>
        <taxon>Uroviricota</taxon>
        <taxon>Caudoviricetes</taxon>
        <taxon>Pantevenvirales</taxon>
        <taxon>Straboviridae</taxon>
        <taxon>Tevenvirinae</taxon>
        <taxon>Gelderlandvirus</taxon>
        <taxon>Gelderlandvirus stp4a</taxon>
    </lineage>
</organism>
<sequence length="112" mass="12459">MEGCVIIILNQHEEHIMKSILRIASTEIVIENAKPDSREFNEAAYELLQELYGTDKNFQLHPLPRFGVKEGQADNYISGVLSGNLVGEVPCAISIIAEDNQISNVVGFVVFR</sequence>
<gene>
    <name evidence="1" type="ORF">STP4a_189</name>
</gene>
<dbReference type="InterPro" id="IPR035134">
    <property type="entry name" value="DUF5498"/>
</dbReference>
<evidence type="ECO:0000313" key="1">
    <source>
        <dbReference type="EMBL" id="AHJ86786.1"/>
    </source>
</evidence>
<proteinExistence type="predicted"/>
<evidence type="ECO:0000313" key="2">
    <source>
        <dbReference type="Proteomes" id="UP000032000"/>
    </source>
</evidence>
<dbReference type="RefSeq" id="YP_009126139.1">
    <property type="nucleotide sequence ID" value="NC_026607.2"/>
</dbReference>
<dbReference type="KEGG" id="vg:23680949"/>